<name>A0A428N8Y8_9BACI</name>
<accession>A0A428N8Y8</accession>
<dbReference type="AlphaFoldDB" id="A0A428N8Y8"/>
<dbReference type="OrthoDB" id="2679563at2"/>
<organism evidence="1 2">
    <name type="scientific">Salibacterium salarium</name>
    <dbReference type="NCBI Taxonomy" id="284579"/>
    <lineage>
        <taxon>Bacteria</taxon>
        <taxon>Bacillati</taxon>
        <taxon>Bacillota</taxon>
        <taxon>Bacilli</taxon>
        <taxon>Bacillales</taxon>
        <taxon>Bacillaceae</taxon>
    </lineage>
</organism>
<sequence>MDHQLSSEESVPAQVHLMQKERSLDAGSAVTMTVRSSAHEKITPLDTDKITDGVYETSVEFPKDGVYYLEAITKASD</sequence>
<dbReference type="EMBL" id="RBVX01000002">
    <property type="protein sequence ID" value="RSL34811.1"/>
    <property type="molecule type" value="Genomic_DNA"/>
</dbReference>
<evidence type="ECO:0008006" key="3">
    <source>
        <dbReference type="Google" id="ProtNLM"/>
    </source>
</evidence>
<proteinExistence type="predicted"/>
<dbReference type="Proteomes" id="UP000275076">
    <property type="component" value="Unassembled WGS sequence"/>
</dbReference>
<evidence type="ECO:0000313" key="2">
    <source>
        <dbReference type="Proteomes" id="UP000275076"/>
    </source>
</evidence>
<comment type="caution">
    <text evidence="1">The sequence shown here is derived from an EMBL/GenBank/DDBJ whole genome shotgun (WGS) entry which is preliminary data.</text>
</comment>
<reference evidence="1 2" key="1">
    <citation type="submission" date="2018-10" db="EMBL/GenBank/DDBJ databases">
        <title>Draft genome sequence of Bacillus salarius IM0101, isolated from a hypersaline soil in Inner Mongolia, China.</title>
        <authorList>
            <person name="Yamprayoonswat W."/>
            <person name="Boonvisut S."/>
            <person name="Jumpathong W."/>
            <person name="Sittihan S."/>
            <person name="Ruangsuj P."/>
            <person name="Wanthongcharoen S."/>
            <person name="Thongpramul N."/>
            <person name="Pimmason S."/>
            <person name="Yu B."/>
            <person name="Yasawong M."/>
        </authorList>
    </citation>
    <scope>NUCLEOTIDE SEQUENCE [LARGE SCALE GENOMIC DNA]</scope>
    <source>
        <strain evidence="1 2">IM0101</strain>
    </source>
</reference>
<dbReference type="RefSeq" id="WP_125554293.1">
    <property type="nucleotide sequence ID" value="NZ_RBVX01000002.1"/>
</dbReference>
<keyword evidence="2" id="KW-1185">Reference proteome</keyword>
<evidence type="ECO:0000313" key="1">
    <source>
        <dbReference type="EMBL" id="RSL34811.1"/>
    </source>
</evidence>
<protein>
    <recommendedName>
        <fullName evidence="3">YtkA-like</fullName>
    </recommendedName>
</protein>
<gene>
    <name evidence="1" type="ORF">D7Z54_02940</name>
</gene>